<dbReference type="Gene3D" id="3.40.190.10">
    <property type="entry name" value="Periplasmic binding protein-like II"/>
    <property type="match status" value="2"/>
</dbReference>
<dbReference type="InterPro" id="IPR001638">
    <property type="entry name" value="Solute-binding_3/MltF_N"/>
</dbReference>
<dbReference type="OrthoDB" id="9815002at2"/>
<dbReference type="RefSeq" id="WP_093038697.1">
    <property type="nucleotide sequence ID" value="NZ_FNNZ01000079.1"/>
</dbReference>
<dbReference type="AlphaFoldDB" id="A0A1H3E289"/>
<feature type="non-terminal residue" evidence="6">
    <location>
        <position position="1"/>
    </location>
</feature>
<keyword evidence="3" id="KW-0472">Membrane</keyword>
<evidence type="ECO:0000256" key="3">
    <source>
        <dbReference type="ARBA" id="ARBA00023237"/>
    </source>
</evidence>
<evidence type="ECO:0000256" key="1">
    <source>
        <dbReference type="ARBA" id="ARBA00004339"/>
    </source>
</evidence>
<dbReference type="SUPFAM" id="SSF53955">
    <property type="entry name" value="Lysozyme-like"/>
    <property type="match status" value="1"/>
</dbReference>
<evidence type="ECO:0000259" key="5">
    <source>
        <dbReference type="SMART" id="SM00062"/>
    </source>
</evidence>
<dbReference type="SUPFAM" id="SSF53850">
    <property type="entry name" value="Periplasmic binding protein-like II"/>
    <property type="match status" value="1"/>
</dbReference>
<keyword evidence="3" id="KW-0998">Cell outer membrane</keyword>
<dbReference type="CDD" id="cd13403">
    <property type="entry name" value="MLTF-like"/>
    <property type="match status" value="1"/>
</dbReference>
<dbReference type="Gene3D" id="1.10.530.10">
    <property type="match status" value="1"/>
</dbReference>
<feature type="region of interest" description="Disordered" evidence="4">
    <location>
        <begin position="1"/>
        <end position="24"/>
    </location>
</feature>
<dbReference type="PANTHER" id="PTHR37423:SF2">
    <property type="entry name" value="MEMBRANE-BOUND LYTIC MUREIN TRANSGLYCOSYLASE C"/>
    <property type="match status" value="1"/>
</dbReference>
<keyword evidence="7" id="KW-1185">Reference proteome</keyword>
<evidence type="ECO:0000313" key="7">
    <source>
        <dbReference type="Proteomes" id="UP000198816"/>
    </source>
</evidence>
<feature type="domain" description="Solute-binding protein family 3/N-terminal" evidence="5">
    <location>
        <begin position="68"/>
        <end position="285"/>
    </location>
</feature>
<name>A0A1H3E289_THIRO</name>
<organism evidence="6 7">
    <name type="scientific">Thiocapsa roseopersicina</name>
    <dbReference type="NCBI Taxonomy" id="1058"/>
    <lineage>
        <taxon>Bacteria</taxon>
        <taxon>Pseudomonadati</taxon>
        <taxon>Pseudomonadota</taxon>
        <taxon>Gammaproteobacteria</taxon>
        <taxon>Chromatiales</taxon>
        <taxon>Chromatiaceae</taxon>
        <taxon>Thiocapsa</taxon>
    </lineage>
</organism>
<comment type="similarity">
    <text evidence="2">Belongs to the transglycosylase Slt family.</text>
</comment>
<reference evidence="7" key="1">
    <citation type="submission" date="2016-10" db="EMBL/GenBank/DDBJ databases">
        <authorList>
            <person name="Varghese N."/>
            <person name="Submissions S."/>
        </authorList>
    </citation>
    <scope>NUCLEOTIDE SEQUENCE [LARGE SCALE GENOMIC DNA]</scope>
    <source>
        <strain evidence="7">DSM 217</strain>
    </source>
</reference>
<feature type="compositionally biased region" description="Low complexity" evidence="4">
    <location>
        <begin position="1"/>
        <end position="16"/>
    </location>
</feature>
<evidence type="ECO:0000256" key="4">
    <source>
        <dbReference type="SAM" id="MobiDB-lite"/>
    </source>
</evidence>
<comment type="subcellular location">
    <subcellularLocation>
        <location evidence="1">Cell outer membrane</location>
        <topology evidence="1">Peripheral membrane protein</topology>
    </subcellularLocation>
</comment>
<dbReference type="Pfam" id="PF00497">
    <property type="entry name" value="SBP_bac_3"/>
    <property type="match status" value="1"/>
</dbReference>
<evidence type="ECO:0000256" key="2">
    <source>
        <dbReference type="ARBA" id="ARBA00007734"/>
    </source>
</evidence>
<dbReference type="STRING" id="1058.SAMN05421783_1791"/>
<dbReference type="InterPro" id="IPR008258">
    <property type="entry name" value="Transglycosylase_SLT_dom_1"/>
</dbReference>
<feature type="non-terminal residue" evidence="6">
    <location>
        <position position="466"/>
    </location>
</feature>
<dbReference type="GO" id="GO:0009279">
    <property type="term" value="C:cell outer membrane"/>
    <property type="evidence" value="ECO:0007669"/>
    <property type="project" value="UniProtKB-SubCell"/>
</dbReference>
<gene>
    <name evidence="6" type="ORF">SAMN05421783_1791</name>
</gene>
<dbReference type="Pfam" id="PF01464">
    <property type="entry name" value="SLT"/>
    <property type="match status" value="1"/>
</dbReference>
<dbReference type="CDD" id="cd01009">
    <property type="entry name" value="PBP2_YfhD_N"/>
    <property type="match status" value="1"/>
</dbReference>
<dbReference type="SMART" id="SM00062">
    <property type="entry name" value="PBPb"/>
    <property type="match status" value="1"/>
</dbReference>
<dbReference type="PANTHER" id="PTHR37423">
    <property type="entry name" value="SOLUBLE LYTIC MUREIN TRANSGLYCOSYLASE-RELATED"/>
    <property type="match status" value="1"/>
</dbReference>
<evidence type="ECO:0000313" key="6">
    <source>
        <dbReference type="EMBL" id="SDX72730.1"/>
    </source>
</evidence>
<accession>A0A1H3E289</accession>
<proteinExistence type="inferred from homology"/>
<dbReference type="InterPro" id="IPR023346">
    <property type="entry name" value="Lysozyme-like_dom_sf"/>
</dbReference>
<protein>
    <submittedName>
        <fullName evidence="6">Membrane-bound lytic murein transglycosylase MltF</fullName>
    </submittedName>
</protein>
<dbReference type="EMBL" id="FNNZ01000079">
    <property type="protein sequence ID" value="SDX72730.1"/>
    <property type="molecule type" value="Genomic_DNA"/>
</dbReference>
<dbReference type="Proteomes" id="UP000198816">
    <property type="component" value="Unassembled WGS sequence"/>
</dbReference>
<sequence length="466" mass="51349">APMLAAQEPDTAAAPADEPDDPILSQALTPWRGDLDGILKRGMLRVAIPYGLTTYFMDGADQRGLTYDSVMAFEPFLKKKRLGREAGHLTLVILPTNRARLLPMLTEGLADLAAGTITVTEGRRALVDFSEPIHTKIREVLVIGPAAPEVRTAEDMLASAVYLRRSTSFFEHLAALNAQRVAAGKAPYPVVEVDEHLTDDDLIEMVGTGIIPATIADEPAARLFAQVFDKVRVRDDLVLASDQHIAWAMRQDSPQLKAVVNAYIAEARKGTKLGNILLTRYLKNAEWAKNALAPEDRERFNEVVGLLKTYAGKYDFDWLMIAAQGYQESRLDQSKRSPARAVGVMQVMPATARDPNVAIPEIHLQEPNIHAGVKYLRLLRDRYFGDPALSALDQTLFSFAAYNAGPGNIAKARKRAATLGLDPDVWLDNVEIAAAKVVSREPVVYVRNIYKYYVAYKLLSEGKVGD</sequence>